<dbReference type="SUPFAM" id="SSF52266">
    <property type="entry name" value="SGNH hydrolase"/>
    <property type="match status" value="1"/>
</dbReference>
<dbReference type="EMBL" id="JAZGQO010000017">
    <property type="protein sequence ID" value="KAK6168310.1"/>
    <property type="molecule type" value="Genomic_DNA"/>
</dbReference>
<evidence type="ECO:0000313" key="2">
    <source>
        <dbReference type="Proteomes" id="UP001347796"/>
    </source>
</evidence>
<keyword evidence="2" id="KW-1185">Reference proteome</keyword>
<accession>A0AAN8G9B6</accession>
<proteinExistence type="predicted"/>
<sequence>MFPKASVNFLELLPRSSEDFNISMKTMNVELQKVCHEYQCSFVDTGSIFMNSNNTIKDQLYHGSTHLNALGSAKLATLFKSVFQLPRYDRTNFMNKARDNSIIKPAQQSNPFFSFPPPVYQNMGYPPPTAYQPGAFPPLPNFPFPFHLTPPNSTKKRL</sequence>
<gene>
    <name evidence="1" type="ORF">SNE40_021103</name>
</gene>
<name>A0AAN8G9B6_PATCE</name>
<dbReference type="Gene3D" id="3.40.50.1110">
    <property type="entry name" value="SGNH hydrolase"/>
    <property type="match status" value="1"/>
</dbReference>
<reference evidence="1 2" key="1">
    <citation type="submission" date="2024-01" db="EMBL/GenBank/DDBJ databases">
        <title>The genome of the rayed Mediterranean limpet Patella caerulea (Linnaeus, 1758).</title>
        <authorList>
            <person name="Anh-Thu Weber A."/>
            <person name="Halstead-Nussloch G."/>
        </authorList>
    </citation>
    <scope>NUCLEOTIDE SEQUENCE [LARGE SCALE GENOMIC DNA]</scope>
    <source>
        <strain evidence="1">AATW-2023a</strain>
        <tissue evidence="1">Whole specimen</tissue>
    </source>
</reference>
<comment type="caution">
    <text evidence="1">The sequence shown here is derived from an EMBL/GenBank/DDBJ whole genome shotgun (WGS) entry which is preliminary data.</text>
</comment>
<protein>
    <submittedName>
        <fullName evidence="1">Uncharacterized protein</fullName>
    </submittedName>
</protein>
<dbReference type="InterPro" id="IPR036514">
    <property type="entry name" value="SGNH_hydro_sf"/>
</dbReference>
<organism evidence="1 2">
    <name type="scientific">Patella caerulea</name>
    <name type="common">Rayed Mediterranean limpet</name>
    <dbReference type="NCBI Taxonomy" id="87958"/>
    <lineage>
        <taxon>Eukaryota</taxon>
        <taxon>Metazoa</taxon>
        <taxon>Spiralia</taxon>
        <taxon>Lophotrochozoa</taxon>
        <taxon>Mollusca</taxon>
        <taxon>Gastropoda</taxon>
        <taxon>Patellogastropoda</taxon>
        <taxon>Patelloidea</taxon>
        <taxon>Patellidae</taxon>
        <taxon>Patella</taxon>
    </lineage>
</organism>
<dbReference type="AlphaFoldDB" id="A0AAN8G9B6"/>
<evidence type="ECO:0000313" key="1">
    <source>
        <dbReference type="EMBL" id="KAK6168310.1"/>
    </source>
</evidence>
<dbReference type="Proteomes" id="UP001347796">
    <property type="component" value="Unassembled WGS sequence"/>
</dbReference>